<gene>
    <name evidence="2" type="ORF">OKIOD_LOCUS8506</name>
</gene>
<organism evidence="2 3">
    <name type="scientific">Oikopleura dioica</name>
    <name type="common">Tunicate</name>
    <dbReference type="NCBI Taxonomy" id="34765"/>
    <lineage>
        <taxon>Eukaryota</taxon>
        <taxon>Metazoa</taxon>
        <taxon>Chordata</taxon>
        <taxon>Tunicata</taxon>
        <taxon>Appendicularia</taxon>
        <taxon>Copelata</taxon>
        <taxon>Oikopleuridae</taxon>
        <taxon>Oikopleura</taxon>
    </lineage>
</organism>
<accession>A0ABN7SMV5</accession>
<reference evidence="2 3" key="1">
    <citation type="submission" date="2021-04" db="EMBL/GenBank/DDBJ databases">
        <authorList>
            <person name="Bliznina A."/>
        </authorList>
    </citation>
    <scope>NUCLEOTIDE SEQUENCE [LARGE SCALE GENOMIC DNA]</scope>
</reference>
<evidence type="ECO:0000313" key="3">
    <source>
        <dbReference type="Proteomes" id="UP001158576"/>
    </source>
</evidence>
<evidence type="ECO:0000313" key="2">
    <source>
        <dbReference type="EMBL" id="CAG5100320.1"/>
    </source>
</evidence>
<keyword evidence="3" id="KW-1185">Reference proteome</keyword>
<dbReference type="EMBL" id="OU015569">
    <property type="protein sequence ID" value="CAG5100320.1"/>
    <property type="molecule type" value="Genomic_DNA"/>
</dbReference>
<evidence type="ECO:0000256" key="1">
    <source>
        <dbReference type="SAM" id="SignalP"/>
    </source>
</evidence>
<keyword evidence="1" id="KW-0732">Signal</keyword>
<dbReference type="Proteomes" id="UP001158576">
    <property type="component" value="Chromosome XSR"/>
</dbReference>
<protein>
    <submittedName>
        <fullName evidence="2">Oidioi.mRNA.OKI2018_I69.XSR.g16948.t1.cds</fullName>
    </submittedName>
</protein>
<feature type="chain" id="PRO_5046923700" evidence="1">
    <location>
        <begin position="19"/>
        <end position="122"/>
    </location>
</feature>
<sequence>MKLFDILLSATATVGVQAMDQPAGGETSVIMINMNTANIQMNMGDFSGSSVPGQEGESTQVSWIEGLSNADRDTLTELLANEEVNAGMKLLVEKLPGFSSFYDALYPEETATEATGTGGMGK</sequence>
<name>A0ABN7SMV5_OIKDI</name>
<proteinExistence type="predicted"/>
<feature type="signal peptide" evidence="1">
    <location>
        <begin position="1"/>
        <end position="18"/>
    </location>
</feature>